<dbReference type="Pfam" id="PF00999">
    <property type="entry name" value="Na_H_Exchanger"/>
    <property type="match status" value="1"/>
</dbReference>
<dbReference type="Gene3D" id="1.20.1530.20">
    <property type="match status" value="1"/>
</dbReference>
<evidence type="ECO:0000256" key="1">
    <source>
        <dbReference type="ARBA" id="ARBA00004141"/>
    </source>
</evidence>
<gene>
    <name evidence="8" type="ORF">AaeL_AAEL000137</name>
</gene>
<reference evidence="8" key="3">
    <citation type="submission" date="2012-09" db="EMBL/GenBank/DDBJ databases">
        <authorList>
            <consortium name="VectorBase"/>
        </authorList>
    </citation>
    <scope>NUCLEOTIDE SEQUENCE</scope>
    <source>
        <strain evidence="8">Liverpool</strain>
    </source>
</reference>
<dbReference type="InterPro" id="IPR051843">
    <property type="entry name" value="CPA1_transporter"/>
</dbReference>
<feature type="transmembrane region" description="Helical" evidence="6">
    <location>
        <begin position="371"/>
        <end position="391"/>
    </location>
</feature>
<dbReference type="GO" id="GO:1902600">
    <property type="term" value="P:proton transmembrane transport"/>
    <property type="evidence" value="ECO:0007669"/>
    <property type="project" value="InterPro"/>
</dbReference>
<dbReference type="Proteomes" id="UP000682892">
    <property type="component" value="Chromosome 2"/>
</dbReference>
<dbReference type="PANTHER" id="PTHR31102:SF21">
    <property type="entry name" value="NA[+]_H[+] HYDROGEN ANTIPORTER 2, ISOFORM B"/>
    <property type="match status" value="1"/>
</dbReference>
<evidence type="ECO:0000256" key="2">
    <source>
        <dbReference type="ARBA" id="ARBA00007367"/>
    </source>
</evidence>
<evidence type="ECO:0000259" key="7">
    <source>
        <dbReference type="Pfam" id="PF00999"/>
    </source>
</evidence>
<feature type="transmembrane region" description="Helical" evidence="6">
    <location>
        <begin position="81"/>
        <end position="102"/>
    </location>
</feature>
<dbReference type="eggNOG" id="KOG3826">
    <property type="taxonomic scope" value="Eukaryota"/>
</dbReference>
<reference evidence="8" key="1">
    <citation type="submission" date="2005-10" db="EMBL/GenBank/DDBJ databases">
        <authorList>
            <person name="Loftus B.J."/>
            <person name="Nene V.M."/>
            <person name="Hannick L.I."/>
            <person name="Bidwell S."/>
            <person name="Haas B."/>
            <person name="Amedeo P."/>
            <person name="Orvis J."/>
            <person name="Wortman J.R."/>
            <person name="White O.R."/>
            <person name="Salzberg S."/>
            <person name="Shumway M."/>
            <person name="Koo H."/>
            <person name="Zhao Y."/>
            <person name="Holmes M."/>
            <person name="Miller J."/>
            <person name="Schatz M."/>
            <person name="Pop M."/>
            <person name="Pai G."/>
            <person name="Utterback T."/>
            <person name="Rogers Y.-H."/>
            <person name="Kravitz S."/>
            <person name="Fraser C.M."/>
        </authorList>
    </citation>
    <scope>NUCLEOTIDE SEQUENCE</scope>
    <source>
        <strain evidence="8">Liverpool</strain>
    </source>
</reference>
<dbReference type="STRING" id="7159.Q17Q62"/>
<feature type="transmembrane region" description="Helical" evidence="6">
    <location>
        <begin position="299"/>
        <end position="319"/>
    </location>
</feature>
<accession>Q17Q62</accession>
<name>Q17Q62_AEDAE</name>
<feature type="transmembrane region" description="Helical" evidence="6">
    <location>
        <begin position="108"/>
        <end position="131"/>
    </location>
</feature>
<dbReference type="EMBL" id="CH477187">
    <property type="protein sequence ID" value="EAT48854.1"/>
    <property type="molecule type" value="Genomic_DNA"/>
</dbReference>
<feature type="transmembrane region" description="Helical" evidence="6">
    <location>
        <begin position="236"/>
        <end position="255"/>
    </location>
</feature>
<keyword evidence="5 6" id="KW-0472">Membrane</keyword>
<dbReference type="InterPro" id="IPR038770">
    <property type="entry name" value="Na+/solute_symporter_sf"/>
</dbReference>
<dbReference type="OMA" id="VPMKRAF"/>
<evidence type="ECO:0000256" key="6">
    <source>
        <dbReference type="SAM" id="Phobius"/>
    </source>
</evidence>
<proteinExistence type="inferred from homology"/>
<feature type="domain" description="Cation/H+ exchanger transmembrane" evidence="7">
    <location>
        <begin position="10"/>
        <end position="385"/>
    </location>
</feature>
<evidence type="ECO:0000256" key="3">
    <source>
        <dbReference type="ARBA" id="ARBA00022692"/>
    </source>
</evidence>
<evidence type="ECO:0000313" key="9">
    <source>
        <dbReference type="Proteomes" id="UP000682892"/>
    </source>
</evidence>
<dbReference type="GO" id="GO:0016020">
    <property type="term" value="C:membrane"/>
    <property type="evidence" value="ECO:0007669"/>
    <property type="project" value="UniProtKB-SubCell"/>
</dbReference>
<dbReference type="PANTHER" id="PTHR31102">
    <property type="match status" value="1"/>
</dbReference>
<feature type="transmembrane region" description="Helical" evidence="6">
    <location>
        <begin position="183"/>
        <end position="204"/>
    </location>
</feature>
<organism evidence="8 9">
    <name type="scientific">Aedes aegypti</name>
    <name type="common">Yellowfever mosquito</name>
    <name type="synonym">Culex aegypti</name>
    <dbReference type="NCBI Taxonomy" id="7159"/>
    <lineage>
        <taxon>Eukaryota</taxon>
        <taxon>Metazoa</taxon>
        <taxon>Ecdysozoa</taxon>
        <taxon>Arthropoda</taxon>
        <taxon>Hexapoda</taxon>
        <taxon>Insecta</taxon>
        <taxon>Pterygota</taxon>
        <taxon>Neoptera</taxon>
        <taxon>Endopterygota</taxon>
        <taxon>Diptera</taxon>
        <taxon>Nematocera</taxon>
        <taxon>Culicoidea</taxon>
        <taxon>Culicidae</taxon>
        <taxon>Culicinae</taxon>
        <taxon>Aedini</taxon>
        <taxon>Aedes</taxon>
        <taxon>Stegomyia</taxon>
    </lineage>
</organism>
<protein>
    <submittedName>
        <fullName evidence="8">AAEL000137-PA</fullName>
    </submittedName>
</protein>
<keyword evidence="3 6" id="KW-0812">Transmembrane</keyword>
<feature type="transmembrane region" description="Helical" evidence="6">
    <location>
        <begin position="12"/>
        <end position="31"/>
    </location>
</feature>
<sequence length="408" mass="44163">MRLWFLFVGAQISGILVSLTGLPDMLGMLFWGVLYTNVGWAEFQGLQKVEVFLREMALVNIMLLAGLGLDYDSLKKLFRFIMQLTLIPTVAEVVAIAVLSRYLLDLPWLWGVLLGLVVTAVSPNVVVTVLLRLKEERLGMNKGIHTLIIAMTSCNDVLAIFLFGVILGVIFSTGSLTSQILQGPIGIVIGLAFGGACGASLLYVPSYKAKYTNGLRFTMTILAGTLSVVGSKLIGYPSAGALGCITTAFVAGTGWKKRIDYKTNEVEMYLDLLWKFLKPVSFSLIGKEVNFSVLEGNTVLYGAITLLVAVTLRLLFSYISTLGSDLNWKEKAYVTLSGFPKATVQAALGPAALDLARSLNATDDLPRAQTVLIVTVLAIIFTAPLGALLMIKLAPKWLRKEQSENVGA</sequence>
<comment type="similarity">
    <text evidence="2">Belongs to the monovalent cation:proton antiporter 1 (CPA1) transporter (TC 2.A.36) family.</text>
</comment>
<comment type="subcellular location">
    <subcellularLocation>
        <location evidence="1">Membrane</location>
        <topology evidence="1">Multi-pass membrane protein</topology>
    </subcellularLocation>
</comment>
<dbReference type="GO" id="GO:0015297">
    <property type="term" value="F:antiporter activity"/>
    <property type="evidence" value="ECO:0007669"/>
    <property type="project" value="InterPro"/>
</dbReference>
<feature type="transmembrane region" description="Helical" evidence="6">
    <location>
        <begin position="143"/>
        <end position="171"/>
    </location>
</feature>
<dbReference type="InterPro" id="IPR006153">
    <property type="entry name" value="Cation/H_exchanger_TM"/>
</dbReference>
<dbReference type="AlphaFoldDB" id="Q17Q62"/>
<dbReference type="PaxDb" id="7159-AAEL000137-PA"/>
<dbReference type="PhylomeDB" id="Q17Q62"/>
<dbReference type="HOGENOM" id="CLU_018415_2_0_1"/>
<dbReference type="VEuPathDB" id="VectorBase:AAEL000137"/>
<keyword evidence="4 6" id="KW-1133">Transmembrane helix</keyword>
<evidence type="ECO:0000313" key="8">
    <source>
        <dbReference type="EMBL" id="EAT48854.1"/>
    </source>
</evidence>
<reference evidence="8" key="2">
    <citation type="journal article" date="2007" name="Science">
        <title>Genome sequence of Aedes aegypti, a major arbovirus vector.</title>
        <authorList>
            <person name="Nene V."/>
            <person name="Wortman J.R."/>
            <person name="Lawson D."/>
            <person name="Haas B."/>
            <person name="Kodira C."/>
            <person name="Tu Z.J."/>
            <person name="Loftus B."/>
            <person name="Xi Z."/>
            <person name="Megy K."/>
            <person name="Grabherr M."/>
            <person name="Ren Q."/>
            <person name="Zdobnov E.M."/>
            <person name="Lobo N.F."/>
            <person name="Campbell K.S."/>
            <person name="Brown S.E."/>
            <person name="Bonaldo M.F."/>
            <person name="Zhu J."/>
            <person name="Sinkins S.P."/>
            <person name="Hogenkamp D.G."/>
            <person name="Amedeo P."/>
            <person name="Arensburger P."/>
            <person name="Atkinson P.W."/>
            <person name="Bidwell S."/>
            <person name="Biedler J."/>
            <person name="Birney E."/>
            <person name="Bruggner R.V."/>
            <person name="Costas J."/>
            <person name="Coy M.R."/>
            <person name="Crabtree J."/>
            <person name="Crawford M."/>
            <person name="Debruyn B."/>
            <person name="Decaprio D."/>
            <person name="Eiglmeier K."/>
            <person name="Eisenstadt E."/>
            <person name="El-Dorry H."/>
            <person name="Gelbart W.M."/>
            <person name="Gomes S.L."/>
            <person name="Hammond M."/>
            <person name="Hannick L.I."/>
            <person name="Hogan J.R."/>
            <person name="Holmes M.H."/>
            <person name="Jaffe D."/>
            <person name="Johnston J.S."/>
            <person name="Kennedy R.C."/>
            <person name="Koo H."/>
            <person name="Kravitz S."/>
            <person name="Kriventseva E.V."/>
            <person name="Kulp D."/>
            <person name="Labutti K."/>
            <person name="Lee E."/>
            <person name="Li S."/>
            <person name="Lovin D.D."/>
            <person name="Mao C."/>
            <person name="Mauceli E."/>
            <person name="Menck C.F."/>
            <person name="Miller J.R."/>
            <person name="Montgomery P."/>
            <person name="Mori A."/>
            <person name="Nascimento A.L."/>
            <person name="Naveira H.F."/>
            <person name="Nusbaum C."/>
            <person name="O'leary S."/>
            <person name="Orvis J."/>
            <person name="Pertea M."/>
            <person name="Quesneville H."/>
            <person name="Reidenbach K.R."/>
            <person name="Rogers Y.H."/>
            <person name="Roth C.W."/>
            <person name="Schneider J.R."/>
            <person name="Schatz M."/>
            <person name="Shumway M."/>
            <person name="Stanke M."/>
            <person name="Stinson E.O."/>
            <person name="Tubio J.M."/>
            <person name="Vanzee J.P."/>
            <person name="Verjovski-Almeida S."/>
            <person name="Werner D."/>
            <person name="White O."/>
            <person name="Wyder S."/>
            <person name="Zeng Q."/>
            <person name="Zhao Q."/>
            <person name="Zhao Y."/>
            <person name="Hill C.A."/>
            <person name="Raikhel A.S."/>
            <person name="Soares M.B."/>
            <person name="Knudson D.L."/>
            <person name="Lee N.H."/>
            <person name="Galagan J."/>
            <person name="Salzberg S.L."/>
            <person name="Paulsen I.T."/>
            <person name="Dimopoulos G."/>
            <person name="Collins F.H."/>
            <person name="Birren B."/>
            <person name="Fraser-Liggett C.M."/>
            <person name="Severson D.W."/>
        </authorList>
    </citation>
    <scope>NUCLEOTIDE SEQUENCE [LARGE SCALE GENOMIC DNA]</scope>
    <source>
        <strain evidence="8">Liverpool</strain>
    </source>
</reference>
<feature type="transmembrane region" description="Helical" evidence="6">
    <location>
        <begin position="51"/>
        <end position="69"/>
    </location>
</feature>
<evidence type="ECO:0000256" key="4">
    <source>
        <dbReference type="ARBA" id="ARBA00022989"/>
    </source>
</evidence>
<feature type="transmembrane region" description="Helical" evidence="6">
    <location>
        <begin position="211"/>
        <end position="230"/>
    </location>
</feature>
<evidence type="ECO:0000256" key="5">
    <source>
        <dbReference type="ARBA" id="ARBA00023136"/>
    </source>
</evidence>